<proteinExistence type="predicted"/>
<name>A0A2P0QFI7_PSESF</name>
<evidence type="ECO:0000313" key="1">
    <source>
        <dbReference type="EMBL" id="ARO45151.1"/>
    </source>
</evidence>
<dbReference type="EMBL" id="KX009062">
    <property type="protein sequence ID" value="ARO45151.1"/>
    <property type="molecule type" value="Genomic_DNA"/>
</dbReference>
<protein>
    <submittedName>
        <fullName evidence="1">Uncharacterized protein</fullName>
    </submittedName>
</protein>
<dbReference type="AlphaFoldDB" id="A0A2P0QFI7"/>
<reference evidence="1" key="1">
    <citation type="submission" date="2016-03" db="EMBL/GenBank/DDBJ databases">
        <title>The evolution of Pseudomonas syringae pv. actinidiae in New Zealand.</title>
        <authorList>
            <person name="Taiaroa G."/>
            <person name="Poulter R.T.M."/>
            <person name="Lamont I."/>
            <person name="Stockwell P."/>
            <person name="Butler M.I."/>
        </authorList>
    </citation>
    <scope>NUCLEOTIDE SEQUENCE</scope>
    <source>
        <strain evidence="1">B4A</strain>
        <plasmid evidence="1">pUR_B4A</plasmid>
    </source>
</reference>
<sequence length="74" mass="7862">MATVPVAIDPAAAVPDPKGEGFRLCPPCQATDPAAAVPDPKGEGFRLWRPCRWPSIQLQPCPTQTGKDSGYQNS</sequence>
<organism evidence="1">
    <name type="scientific">Pseudomonas syringae pv. actinidiae</name>
    <dbReference type="NCBI Taxonomy" id="103796"/>
    <lineage>
        <taxon>Bacteria</taxon>
        <taxon>Pseudomonadati</taxon>
        <taxon>Pseudomonadota</taxon>
        <taxon>Gammaproteobacteria</taxon>
        <taxon>Pseudomonadales</taxon>
        <taxon>Pseudomonadaceae</taxon>
        <taxon>Pseudomonas</taxon>
        <taxon>Pseudomonas syringae</taxon>
    </lineage>
</organism>
<accession>A0A2P0QFI7</accession>
<keyword evidence="1" id="KW-0614">Plasmid</keyword>
<geneLocation type="plasmid" evidence="1">
    <name>pUR_B4A</name>
</geneLocation>